<dbReference type="InterPro" id="IPR013108">
    <property type="entry name" value="Amidohydro_3"/>
</dbReference>
<dbReference type="EMBL" id="FLUO01000001">
    <property type="protein sequence ID" value="SBV94494.1"/>
    <property type="molecule type" value="Genomic_DNA"/>
</dbReference>
<dbReference type="Gene3D" id="3.20.20.140">
    <property type="entry name" value="Metal-dependent hydrolases"/>
    <property type="match status" value="2"/>
</dbReference>
<sequence length="378" mass="40639">MTPMILTNARIVTRDAVIAGTVEIADGRIRSVDDGNTANPAALDLEGDYLLPGLVEMHTDNMEKNLEPRPGVKWPSPMAAVLAHDAQIASAGITTVFDAISIGEAHKVGRDAMIADSIAGIERGRADDLLRAEHLIHLRCEVVGATVVEIASAHMHNPLVKVVSLMDHTPGQRQWSDISHWLTYNKTEHLPKAEIDARLAKLREARALYGEAHRQAIVAMARTHGLVIATHDDTEPVHVDEAAEVGATISEFPTTLAAAQRARQLGLKTIMGSPNVVRNGSHSGNVSARELAAQGLLDGLSSDYVPVSLLHAAFLLWEEIGIALPEAVAVVSDNTARMVGLADRGRIAPGLRADLVRVKALPNLPVVRQVWREGRQVA</sequence>
<dbReference type="GO" id="GO:0016829">
    <property type="term" value="F:lyase activity"/>
    <property type="evidence" value="ECO:0007669"/>
    <property type="project" value="UniProtKB-KW"/>
</dbReference>
<dbReference type="NCBIfam" id="NF011987">
    <property type="entry name" value="PRK15446.2-3"/>
    <property type="match status" value="1"/>
</dbReference>
<dbReference type="CDD" id="cd01306">
    <property type="entry name" value="PhnM"/>
    <property type="match status" value="1"/>
</dbReference>
<dbReference type="NCBIfam" id="TIGR02318">
    <property type="entry name" value="phosphono_phnM"/>
    <property type="match status" value="1"/>
</dbReference>
<accession>A0A212J536</accession>
<dbReference type="InterPro" id="IPR032466">
    <property type="entry name" value="Metal_Hydrolase"/>
</dbReference>
<organism evidence="2">
    <name type="scientific">uncultured Alphaproteobacteria bacterium</name>
    <dbReference type="NCBI Taxonomy" id="91750"/>
    <lineage>
        <taxon>Bacteria</taxon>
        <taxon>Pseudomonadati</taxon>
        <taxon>Pseudomonadota</taxon>
        <taxon>Alphaproteobacteria</taxon>
        <taxon>environmental samples</taxon>
    </lineage>
</organism>
<gene>
    <name evidence="2" type="primary">phnM</name>
    <name evidence="2" type="ORF">KL86APRO_10519</name>
</gene>
<dbReference type="Pfam" id="PF07969">
    <property type="entry name" value="Amidohydro_3"/>
    <property type="match status" value="1"/>
</dbReference>
<keyword evidence="2" id="KW-0456">Lyase</keyword>
<dbReference type="SUPFAM" id="SSF51338">
    <property type="entry name" value="Composite domain of metallo-dependent hydrolases"/>
    <property type="match status" value="1"/>
</dbReference>
<dbReference type="InterPro" id="IPR051781">
    <property type="entry name" value="Metallo-dep_Hydrolase"/>
</dbReference>
<evidence type="ECO:0000313" key="2">
    <source>
        <dbReference type="EMBL" id="SBV94494.1"/>
    </source>
</evidence>
<dbReference type="NCBIfam" id="NF011984">
    <property type="entry name" value="PRK15446.1-5"/>
    <property type="match status" value="1"/>
</dbReference>
<dbReference type="PANTHER" id="PTHR43135">
    <property type="entry name" value="ALPHA-D-RIBOSE 1-METHYLPHOSPHONATE 5-TRIPHOSPHATE DIPHOSPHATASE"/>
    <property type="match status" value="1"/>
</dbReference>
<dbReference type="InterPro" id="IPR012696">
    <property type="entry name" value="PhnM"/>
</dbReference>
<protein>
    <submittedName>
        <fullName evidence="2">Carbon-phosphorus lyase complex subunit</fullName>
    </submittedName>
</protein>
<dbReference type="SUPFAM" id="SSF51556">
    <property type="entry name" value="Metallo-dependent hydrolases"/>
    <property type="match status" value="1"/>
</dbReference>
<dbReference type="GO" id="GO:0019700">
    <property type="term" value="P:organic phosphonate catabolic process"/>
    <property type="evidence" value="ECO:0007669"/>
    <property type="project" value="InterPro"/>
</dbReference>
<reference evidence="2" key="1">
    <citation type="submission" date="2016-04" db="EMBL/GenBank/DDBJ databases">
        <authorList>
            <person name="Evans L.H."/>
            <person name="Alamgir A."/>
            <person name="Owens N."/>
            <person name="Weber N.D."/>
            <person name="Virtaneva K."/>
            <person name="Barbian K."/>
            <person name="Babar A."/>
            <person name="Rosenke K."/>
        </authorList>
    </citation>
    <scope>NUCLEOTIDE SEQUENCE</scope>
    <source>
        <strain evidence="2">86</strain>
    </source>
</reference>
<dbReference type="AlphaFoldDB" id="A0A212J536"/>
<name>A0A212J536_9PROT</name>
<feature type="domain" description="Amidohydrolase 3" evidence="1">
    <location>
        <begin position="195"/>
        <end position="377"/>
    </location>
</feature>
<dbReference type="NCBIfam" id="NF011990">
    <property type="entry name" value="PRK15446.2-6"/>
    <property type="match status" value="1"/>
</dbReference>
<dbReference type="PIRSF" id="PIRSF038971">
    <property type="entry name" value="PhnM"/>
    <property type="match status" value="1"/>
</dbReference>
<evidence type="ECO:0000259" key="1">
    <source>
        <dbReference type="Pfam" id="PF07969"/>
    </source>
</evidence>
<dbReference type="PANTHER" id="PTHR43135:SF3">
    <property type="entry name" value="ALPHA-D-RIBOSE 1-METHYLPHOSPHONATE 5-TRIPHOSPHATE DIPHOSPHATASE"/>
    <property type="match status" value="1"/>
</dbReference>
<dbReference type="InterPro" id="IPR011059">
    <property type="entry name" value="Metal-dep_hydrolase_composite"/>
</dbReference>
<dbReference type="GO" id="GO:0016810">
    <property type="term" value="F:hydrolase activity, acting on carbon-nitrogen (but not peptide) bonds"/>
    <property type="evidence" value="ECO:0007669"/>
    <property type="project" value="InterPro"/>
</dbReference>
<dbReference type="Gene3D" id="2.30.40.10">
    <property type="entry name" value="Urease, subunit C, domain 1"/>
    <property type="match status" value="2"/>
</dbReference>
<proteinExistence type="predicted"/>